<dbReference type="PANTHER" id="PTHR24153:SF8">
    <property type="entry name" value="FORKED, ISOFORM F"/>
    <property type="match status" value="1"/>
</dbReference>
<dbReference type="Proteomes" id="UP001054902">
    <property type="component" value="Unassembled WGS sequence"/>
</dbReference>
<dbReference type="EMBL" id="BLLK01000038">
    <property type="protein sequence ID" value="GFH49654.1"/>
    <property type="molecule type" value="Genomic_DNA"/>
</dbReference>
<dbReference type="GO" id="GO:0051017">
    <property type="term" value="P:actin filament bundle assembly"/>
    <property type="evidence" value="ECO:0007669"/>
    <property type="project" value="TreeGrafter"/>
</dbReference>
<dbReference type="InterPro" id="IPR002110">
    <property type="entry name" value="Ankyrin_rpt"/>
</dbReference>
<organism evidence="3 4">
    <name type="scientific">Chaetoceros tenuissimus</name>
    <dbReference type="NCBI Taxonomy" id="426638"/>
    <lineage>
        <taxon>Eukaryota</taxon>
        <taxon>Sar</taxon>
        <taxon>Stramenopiles</taxon>
        <taxon>Ochrophyta</taxon>
        <taxon>Bacillariophyta</taxon>
        <taxon>Coscinodiscophyceae</taxon>
        <taxon>Chaetocerotophycidae</taxon>
        <taxon>Chaetocerotales</taxon>
        <taxon>Chaetocerotaceae</taxon>
        <taxon>Chaetoceros</taxon>
    </lineage>
</organism>
<name>A0AAD3H4I7_9STRA</name>
<dbReference type="PANTHER" id="PTHR24153">
    <property type="entry name" value="ESPIN"/>
    <property type="match status" value="1"/>
</dbReference>
<dbReference type="AlphaFoldDB" id="A0AAD3H4I7"/>
<protein>
    <submittedName>
        <fullName evidence="3">Uncharacterized protein</fullName>
    </submittedName>
</protein>
<reference evidence="3 4" key="1">
    <citation type="journal article" date="2021" name="Sci. Rep.">
        <title>The genome of the diatom Chaetoceros tenuissimus carries an ancient integrated fragment of an extant virus.</title>
        <authorList>
            <person name="Hongo Y."/>
            <person name="Kimura K."/>
            <person name="Takaki Y."/>
            <person name="Yoshida Y."/>
            <person name="Baba S."/>
            <person name="Kobayashi G."/>
            <person name="Nagasaki K."/>
            <person name="Hano T."/>
            <person name="Tomaru Y."/>
        </authorList>
    </citation>
    <scope>NUCLEOTIDE SEQUENCE [LARGE SCALE GENOMIC DNA]</scope>
    <source>
        <strain evidence="3 4">NIES-3715</strain>
    </source>
</reference>
<proteinExistence type="predicted"/>
<gene>
    <name evidence="3" type="ORF">CTEN210_06130</name>
</gene>
<keyword evidence="1" id="KW-0677">Repeat</keyword>
<dbReference type="SUPFAM" id="SSF48403">
    <property type="entry name" value="Ankyrin repeat"/>
    <property type="match status" value="1"/>
</dbReference>
<evidence type="ECO:0000313" key="3">
    <source>
        <dbReference type="EMBL" id="GFH49654.1"/>
    </source>
</evidence>
<dbReference type="GO" id="GO:0005737">
    <property type="term" value="C:cytoplasm"/>
    <property type="evidence" value="ECO:0007669"/>
    <property type="project" value="TreeGrafter"/>
</dbReference>
<keyword evidence="2" id="KW-0040">ANK repeat</keyword>
<evidence type="ECO:0000313" key="4">
    <source>
        <dbReference type="Proteomes" id="UP001054902"/>
    </source>
</evidence>
<evidence type="ECO:0000256" key="1">
    <source>
        <dbReference type="ARBA" id="ARBA00022737"/>
    </source>
</evidence>
<sequence length="194" mass="21736">MSRPRLNSSYANSIRVGIESESWNFVRKQLQNDTTNMKCAHKTYIGGNTALHLVCQHNPPIDIVQKLIDANPHAVRKKNLAGEIPLHLATGHNLASLEVIDLLVKTDRKTVGIPSNSLKQTALHQACTFHAPIDVIYLLIDAYPEAIHQKDEIGRTPFDISKSTFTLLNPSNWKVLYKLSHEPHGTSKNLLQIH</sequence>
<evidence type="ECO:0000256" key="2">
    <source>
        <dbReference type="ARBA" id="ARBA00023043"/>
    </source>
</evidence>
<dbReference type="InterPro" id="IPR036770">
    <property type="entry name" value="Ankyrin_rpt-contain_sf"/>
</dbReference>
<dbReference type="SMART" id="SM00248">
    <property type="entry name" value="ANK"/>
    <property type="match status" value="3"/>
</dbReference>
<comment type="caution">
    <text evidence="3">The sequence shown here is derived from an EMBL/GenBank/DDBJ whole genome shotgun (WGS) entry which is preliminary data.</text>
</comment>
<dbReference type="Pfam" id="PF12796">
    <property type="entry name" value="Ank_2"/>
    <property type="match status" value="1"/>
</dbReference>
<keyword evidence="4" id="KW-1185">Reference proteome</keyword>
<dbReference type="GO" id="GO:0051015">
    <property type="term" value="F:actin filament binding"/>
    <property type="evidence" value="ECO:0007669"/>
    <property type="project" value="TreeGrafter"/>
</dbReference>
<accession>A0AAD3H4I7</accession>
<dbReference type="Gene3D" id="1.25.40.20">
    <property type="entry name" value="Ankyrin repeat-containing domain"/>
    <property type="match status" value="1"/>
</dbReference>
<dbReference type="InterPro" id="IPR052420">
    <property type="entry name" value="Espin/Espin-like"/>
</dbReference>